<proteinExistence type="predicted"/>
<accession>A0ABD6S8L7</accession>
<reference evidence="1 2" key="1">
    <citation type="submission" date="2017-09" db="EMBL/GenBank/DDBJ databases">
        <title>Large-scale bioinformatics analysis of Bacillus genomes uncovers conserved roles of natural products in bacterial physiology.</title>
        <authorList>
            <consortium name="Agbiome Team Llc"/>
            <person name="Bleich R.M."/>
            <person name="Kirk G.J."/>
            <person name="Santa Maria K.C."/>
            <person name="Allen S.E."/>
            <person name="Farag S."/>
            <person name="Shank E.A."/>
            <person name="Bowers A."/>
        </authorList>
    </citation>
    <scope>NUCLEOTIDE SEQUENCE [LARGE SCALE GENOMIC DNA]</scope>
    <source>
        <strain evidence="1 2">AFS005140</strain>
    </source>
</reference>
<comment type="caution">
    <text evidence="1">The sequence shown here is derived from an EMBL/GenBank/DDBJ whole genome shotgun (WGS) entry which is preliminary data.</text>
</comment>
<name>A0ABD6S8L7_BACTU</name>
<gene>
    <name evidence="1" type="ORF">CN495_08780</name>
</gene>
<organism evidence="1 2">
    <name type="scientific">Bacillus thuringiensis</name>
    <dbReference type="NCBI Taxonomy" id="1428"/>
    <lineage>
        <taxon>Bacteria</taxon>
        <taxon>Bacillati</taxon>
        <taxon>Bacillota</taxon>
        <taxon>Bacilli</taxon>
        <taxon>Bacillales</taxon>
        <taxon>Bacillaceae</taxon>
        <taxon>Bacillus</taxon>
        <taxon>Bacillus cereus group</taxon>
    </lineage>
</organism>
<evidence type="ECO:0000313" key="2">
    <source>
        <dbReference type="Proteomes" id="UP000219897"/>
    </source>
</evidence>
<protein>
    <submittedName>
        <fullName evidence="1">Uncharacterized protein</fullName>
    </submittedName>
</protein>
<dbReference type="AlphaFoldDB" id="A0ABD6S8L7"/>
<dbReference type="Proteomes" id="UP000219897">
    <property type="component" value="Unassembled WGS sequence"/>
</dbReference>
<dbReference type="EMBL" id="NTYF01000023">
    <property type="protein sequence ID" value="PER55836.1"/>
    <property type="molecule type" value="Genomic_DNA"/>
</dbReference>
<sequence>MKKTKKWYYAMENKHVIDLLVKHNPSVGLGVLRKWENLVYQEITCKQLEKALEQGIALLNRFDVPYKSKYVHGMSKRHSE</sequence>
<evidence type="ECO:0000313" key="1">
    <source>
        <dbReference type="EMBL" id="PER55836.1"/>
    </source>
</evidence>
<dbReference type="RefSeq" id="WP_098317173.1">
    <property type="nucleotide sequence ID" value="NZ_NTYF01000023.1"/>
</dbReference>